<gene>
    <name evidence="2" type="ORF">GMARGA_LOCUS41242</name>
</gene>
<name>A0ABN7XB00_GIGMA</name>
<dbReference type="Proteomes" id="UP000789901">
    <property type="component" value="Unassembled WGS sequence"/>
</dbReference>
<keyword evidence="3" id="KW-1185">Reference proteome</keyword>
<feature type="non-terminal residue" evidence="2">
    <location>
        <position position="76"/>
    </location>
</feature>
<comment type="caution">
    <text evidence="2">The sequence shown here is derived from an EMBL/GenBank/DDBJ whole genome shotgun (WGS) entry which is preliminary data.</text>
</comment>
<accession>A0ABN7XB00</accession>
<dbReference type="EMBL" id="CAJVQB010111726">
    <property type="protein sequence ID" value="CAG8852421.1"/>
    <property type="molecule type" value="Genomic_DNA"/>
</dbReference>
<sequence length="76" mass="8868">NTDESNTQNRFSEQSSNNQSRRKTSESNLYTKPQEHSNQKSSVLKVPSPRRRHQTRQDTKIDKAHVQKKKETSISN</sequence>
<feature type="region of interest" description="Disordered" evidence="1">
    <location>
        <begin position="1"/>
        <end position="76"/>
    </location>
</feature>
<reference evidence="2 3" key="1">
    <citation type="submission" date="2021-06" db="EMBL/GenBank/DDBJ databases">
        <authorList>
            <person name="Kallberg Y."/>
            <person name="Tangrot J."/>
            <person name="Rosling A."/>
        </authorList>
    </citation>
    <scope>NUCLEOTIDE SEQUENCE [LARGE SCALE GENOMIC DNA]</scope>
    <source>
        <strain evidence="2 3">120-4 pot B 10/14</strain>
    </source>
</reference>
<evidence type="ECO:0000256" key="1">
    <source>
        <dbReference type="SAM" id="MobiDB-lite"/>
    </source>
</evidence>
<evidence type="ECO:0000313" key="2">
    <source>
        <dbReference type="EMBL" id="CAG8852421.1"/>
    </source>
</evidence>
<feature type="compositionally biased region" description="Basic and acidic residues" evidence="1">
    <location>
        <begin position="55"/>
        <end position="76"/>
    </location>
</feature>
<feature type="non-terminal residue" evidence="2">
    <location>
        <position position="1"/>
    </location>
</feature>
<proteinExistence type="predicted"/>
<protein>
    <submittedName>
        <fullName evidence="2">22871_t:CDS:1</fullName>
    </submittedName>
</protein>
<organism evidence="2 3">
    <name type="scientific">Gigaspora margarita</name>
    <dbReference type="NCBI Taxonomy" id="4874"/>
    <lineage>
        <taxon>Eukaryota</taxon>
        <taxon>Fungi</taxon>
        <taxon>Fungi incertae sedis</taxon>
        <taxon>Mucoromycota</taxon>
        <taxon>Glomeromycotina</taxon>
        <taxon>Glomeromycetes</taxon>
        <taxon>Diversisporales</taxon>
        <taxon>Gigasporaceae</taxon>
        <taxon>Gigaspora</taxon>
    </lineage>
</organism>
<evidence type="ECO:0000313" key="3">
    <source>
        <dbReference type="Proteomes" id="UP000789901"/>
    </source>
</evidence>
<feature type="compositionally biased region" description="Polar residues" evidence="1">
    <location>
        <begin position="1"/>
        <end position="19"/>
    </location>
</feature>